<name>A0A0F9SBT3_9ZZZZ</name>
<organism evidence="1">
    <name type="scientific">marine sediment metagenome</name>
    <dbReference type="NCBI Taxonomy" id="412755"/>
    <lineage>
        <taxon>unclassified sequences</taxon>
        <taxon>metagenomes</taxon>
        <taxon>ecological metagenomes</taxon>
    </lineage>
</organism>
<gene>
    <name evidence="1" type="ORF">LCGC14_0870650</name>
</gene>
<protein>
    <submittedName>
        <fullName evidence="1">Uncharacterized protein</fullName>
    </submittedName>
</protein>
<sequence>MPGMFDGFQLNIFDDNIFDTQIQDVPTIRLRTVVNVPPTGQNGEARIVIGIE</sequence>
<evidence type="ECO:0000313" key="1">
    <source>
        <dbReference type="EMBL" id="KKN26833.1"/>
    </source>
</evidence>
<dbReference type="EMBL" id="LAZR01002690">
    <property type="protein sequence ID" value="KKN26833.1"/>
    <property type="molecule type" value="Genomic_DNA"/>
</dbReference>
<reference evidence="1" key="1">
    <citation type="journal article" date="2015" name="Nature">
        <title>Complex archaea that bridge the gap between prokaryotes and eukaryotes.</title>
        <authorList>
            <person name="Spang A."/>
            <person name="Saw J.H."/>
            <person name="Jorgensen S.L."/>
            <person name="Zaremba-Niedzwiedzka K."/>
            <person name="Martijn J."/>
            <person name="Lind A.E."/>
            <person name="van Eijk R."/>
            <person name="Schleper C."/>
            <person name="Guy L."/>
            <person name="Ettema T.J."/>
        </authorList>
    </citation>
    <scope>NUCLEOTIDE SEQUENCE</scope>
</reference>
<dbReference type="AlphaFoldDB" id="A0A0F9SBT3"/>
<comment type="caution">
    <text evidence="1">The sequence shown here is derived from an EMBL/GenBank/DDBJ whole genome shotgun (WGS) entry which is preliminary data.</text>
</comment>
<accession>A0A0F9SBT3</accession>
<proteinExistence type="predicted"/>